<dbReference type="InterPro" id="IPR037021">
    <property type="entry name" value="RnfH_sf"/>
</dbReference>
<comment type="similarity">
    <text evidence="1 2">Belongs to the UPF0125 (RnfH) family.</text>
</comment>
<accession>A0A1I3Y6Q4</accession>
<dbReference type="EMBL" id="FOSR01000001">
    <property type="protein sequence ID" value="SFK26961.1"/>
    <property type="molecule type" value="Genomic_DNA"/>
</dbReference>
<organism evidence="3 4">
    <name type="scientific">Rhodanobacter glycinis</name>
    <dbReference type="NCBI Taxonomy" id="582702"/>
    <lineage>
        <taxon>Bacteria</taxon>
        <taxon>Pseudomonadati</taxon>
        <taxon>Pseudomonadota</taxon>
        <taxon>Gammaproteobacteria</taxon>
        <taxon>Lysobacterales</taxon>
        <taxon>Rhodanobacteraceae</taxon>
        <taxon>Rhodanobacter</taxon>
    </lineage>
</organism>
<proteinExistence type="inferred from homology"/>
<dbReference type="Pfam" id="PF03658">
    <property type="entry name" value="Ub-RnfH"/>
    <property type="match status" value="1"/>
</dbReference>
<dbReference type="PANTHER" id="PTHR37483">
    <property type="entry name" value="UPF0125 PROTEIN RATB"/>
    <property type="match status" value="1"/>
</dbReference>
<keyword evidence="4" id="KW-1185">Reference proteome</keyword>
<dbReference type="PANTHER" id="PTHR37483:SF1">
    <property type="entry name" value="UPF0125 PROTEIN RATB"/>
    <property type="match status" value="1"/>
</dbReference>
<dbReference type="InterPro" id="IPR016155">
    <property type="entry name" value="Mopterin_synth/thiamin_S_b"/>
</dbReference>
<dbReference type="Gene3D" id="3.10.20.280">
    <property type="entry name" value="RnfH-like"/>
    <property type="match status" value="1"/>
</dbReference>
<gene>
    <name evidence="3" type="ORF">SAMN05192579_101330</name>
</gene>
<name>A0A1I3Y6Q4_9GAMM</name>
<reference evidence="4" key="1">
    <citation type="submission" date="2016-10" db="EMBL/GenBank/DDBJ databases">
        <authorList>
            <person name="Varghese N."/>
            <person name="Submissions S."/>
        </authorList>
    </citation>
    <scope>NUCLEOTIDE SEQUENCE [LARGE SCALE GENOMIC DNA]</scope>
    <source>
        <strain evidence="4">MO64</strain>
    </source>
</reference>
<dbReference type="Proteomes" id="UP000198725">
    <property type="component" value="Unassembled WGS sequence"/>
</dbReference>
<evidence type="ECO:0000313" key="3">
    <source>
        <dbReference type="EMBL" id="SFK26961.1"/>
    </source>
</evidence>
<dbReference type="SUPFAM" id="SSF54285">
    <property type="entry name" value="MoaD/ThiS"/>
    <property type="match status" value="1"/>
</dbReference>
<evidence type="ECO:0000256" key="1">
    <source>
        <dbReference type="ARBA" id="ARBA00010645"/>
    </source>
</evidence>
<dbReference type="InterPro" id="IPR005346">
    <property type="entry name" value="RnfH"/>
</dbReference>
<protein>
    <recommendedName>
        <fullName evidence="2">UPF0125 protein SAMN05192579_101330</fullName>
    </recommendedName>
</protein>
<evidence type="ECO:0000256" key="2">
    <source>
        <dbReference type="HAMAP-Rule" id="MF_00460"/>
    </source>
</evidence>
<sequence length="92" mass="10218">MVDRMAVEVVLALPDRQQVYRVELGQGASVMQAIEASGVLLDAPGLVIDPDRLGIFARRVRPDDTLHDGDRVEIYRPLLLDPKDARRRRAGG</sequence>
<dbReference type="NCBIfam" id="NF002490">
    <property type="entry name" value="PRK01777.1"/>
    <property type="match status" value="1"/>
</dbReference>
<dbReference type="HAMAP" id="MF_00460">
    <property type="entry name" value="UPF0125_RnfH"/>
    <property type="match status" value="1"/>
</dbReference>
<dbReference type="AlphaFoldDB" id="A0A1I3Y6Q4"/>
<evidence type="ECO:0000313" key="4">
    <source>
        <dbReference type="Proteomes" id="UP000198725"/>
    </source>
</evidence>